<dbReference type="PROSITE" id="PS50893">
    <property type="entry name" value="ABC_TRANSPORTER_2"/>
    <property type="match status" value="1"/>
</dbReference>
<dbReference type="Gene3D" id="3.40.50.300">
    <property type="entry name" value="P-loop containing nucleotide triphosphate hydrolases"/>
    <property type="match status" value="1"/>
</dbReference>
<dbReference type="InterPro" id="IPR003593">
    <property type="entry name" value="AAA+_ATPase"/>
</dbReference>
<evidence type="ECO:0000256" key="2">
    <source>
        <dbReference type="ARBA" id="ARBA00022741"/>
    </source>
</evidence>
<dbReference type="GO" id="GO:0016887">
    <property type="term" value="F:ATP hydrolysis activity"/>
    <property type="evidence" value="ECO:0007669"/>
    <property type="project" value="InterPro"/>
</dbReference>
<evidence type="ECO:0000313" key="5">
    <source>
        <dbReference type="EMBL" id="PND39045.1"/>
    </source>
</evidence>
<dbReference type="InterPro" id="IPR027417">
    <property type="entry name" value="P-loop_NTPase"/>
</dbReference>
<evidence type="ECO:0000259" key="4">
    <source>
        <dbReference type="PROSITE" id="PS50893"/>
    </source>
</evidence>
<dbReference type="Pfam" id="PF00005">
    <property type="entry name" value="ABC_tran"/>
    <property type="match status" value="1"/>
</dbReference>
<keyword evidence="1" id="KW-1003">Cell membrane</keyword>
<dbReference type="OrthoDB" id="8772152at2"/>
<accession>A0A2N8L006</accession>
<keyword evidence="1" id="KW-0472">Membrane</keyword>
<evidence type="ECO:0000256" key="1">
    <source>
        <dbReference type="ARBA" id="ARBA00022475"/>
    </source>
</evidence>
<evidence type="ECO:0000256" key="3">
    <source>
        <dbReference type="ARBA" id="ARBA00022840"/>
    </source>
</evidence>
<dbReference type="InterPro" id="IPR003439">
    <property type="entry name" value="ABC_transporter-like_ATP-bd"/>
</dbReference>
<dbReference type="RefSeq" id="WP_102768963.1">
    <property type="nucleotide sequence ID" value="NZ_POSP01000003.1"/>
</dbReference>
<keyword evidence="6" id="KW-1185">Reference proteome</keyword>
<dbReference type="GO" id="GO:0005524">
    <property type="term" value="F:ATP binding"/>
    <property type="evidence" value="ECO:0007669"/>
    <property type="project" value="UniProtKB-KW"/>
</dbReference>
<dbReference type="SUPFAM" id="SSF52540">
    <property type="entry name" value="P-loop containing nucleoside triphosphate hydrolases"/>
    <property type="match status" value="1"/>
</dbReference>
<dbReference type="PANTHER" id="PTHR43158:SF2">
    <property type="entry name" value="SKFA PEPTIDE EXPORT ATP-BINDING PROTEIN SKFE"/>
    <property type="match status" value="1"/>
</dbReference>
<keyword evidence="3" id="KW-0067">ATP-binding</keyword>
<keyword evidence="2" id="KW-0547">Nucleotide-binding</keyword>
<dbReference type="PANTHER" id="PTHR43158">
    <property type="entry name" value="SKFA PEPTIDE EXPORT ATP-BINDING PROTEIN SKFE"/>
    <property type="match status" value="1"/>
</dbReference>
<comment type="caution">
    <text evidence="5">The sequence shown here is derived from an EMBL/GenBank/DDBJ whole genome shotgun (WGS) entry which is preliminary data.</text>
</comment>
<dbReference type="EMBL" id="POSP01000003">
    <property type="protein sequence ID" value="PND39045.1"/>
    <property type="molecule type" value="Genomic_DNA"/>
</dbReference>
<proteinExistence type="predicted"/>
<evidence type="ECO:0000313" key="6">
    <source>
        <dbReference type="Proteomes" id="UP000235916"/>
    </source>
</evidence>
<organism evidence="5 6">
    <name type="scientific">Kinneretia aquatilis</name>
    <dbReference type="NCBI Taxonomy" id="2070761"/>
    <lineage>
        <taxon>Bacteria</taxon>
        <taxon>Pseudomonadati</taxon>
        <taxon>Pseudomonadota</taxon>
        <taxon>Betaproteobacteria</taxon>
        <taxon>Burkholderiales</taxon>
        <taxon>Sphaerotilaceae</taxon>
        <taxon>Roseateles</taxon>
    </lineage>
</organism>
<sequence length="214" mass="23123">MPDAPHPTDFRLQVRALSFAYPGQTRRVVDLWSQDFGPGLVWLRGANGTGKSTRLKLLAGALAPQYGSAELQGCDLLRQPLDYRRQVAFVGAEPPPFEHLSPSEYFGFLSGLYPRAAVADWQQHIEGFGLQPFLGQPLRSLSTGTQHKAALAAALALNTPLLLLDEPLNALDAASLAHLRQALARAAEARDRLLLLVSHEELGVAPSACVELSA</sequence>
<gene>
    <name evidence="5" type="ORF">C1O66_16945</name>
</gene>
<name>A0A2N8L006_9BURK</name>
<feature type="domain" description="ABC transporter" evidence="4">
    <location>
        <begin position="12"/>
        <end position="214"/>
    </location>
</feature>
<dbReference type="SMART" id="SM00382">
    <property type="entry name" value="AAA"/>
    <property type="match status" value="1"/>
</dbReference>
<dbReference type="Proteomes" id="UP000235916">
    <property type="component" value="Unassembled WGS sequence"/>
</dbReference>
<reference evidence="5 6" key="1">
    <citation type="submission" date="2018-01" db="EMBL/GenBank/DDBJ databases">
        <title>Draft genome sequence of Paucibacter aquatile CR182 isolated from freshwater of the Nakdong River.</title>
        <authorList>
            <person name="Choi A."/>
            <person name="Chung E.J."/>
        </authorList>
    </citation>
    <scope>NUCLEOTIDE SEQUENCE [LARGE SCALE GENOMIC DNA]</scope>
    <source>
        <strain evidence="5 6">CR182</strain>
    </source>
</reference>
<dbReference type="AlphaFoldDB" id="A0A2N8L006"/>
<protein>
    <recommendedName>
        <fullName evidence="4">ABC transporter domain-containing protein</fullName>
    </recommendedName>
</protein>